<proteinExistence type="predicted"/>
<reference evidence="1 2" key="1">
    <citation type="submission" date="2024-07" db="EMBL/GenBank/DDBJ databases">
        <title>A survey of Mimosa microsymbionts across Brazilian biomes reveals a high diversity of Paraburkholderia nodulating endemic species, but also that Cupriavidus is common as a symbiont of widespread species.</title>
        <authorList>
            <person name="Rouws L."/>
            <person name="Barauna A."/>
            <person name="Beukes C."/>
            <person name="Rouws J.R.C."/>
            <person name="De Faria S.M."/>
            <person name="Gross E."/>
            <person name="Bueno Dos Reis Junior F."/>
            <person name="Simon M.F."/>
            <person name="Maluk M."/>
            <person name="Odee D.W."/>
            <person name="Kenicer G."/>
            <person name="Young J.P.W."/>
            <person name="Reis V.M."/>
            <person name="Zilli J."/>
            <person name="James E.K."/>
        </authorList>
    </citation>
    <scope>NUCLEOTIDE SEQUENCE [LARGE SCALE GENOMIC DNA]</scope>
    <source>
        <strain evidence="1 2">BR14375</strain>
    </source>
</reference>
<evidence type="ECO:0000313" key="1">
    <source>
        <dbReference type="EMBL" id="MEX3753732.1"/>
    </source>
</evidence>
<comment type="caution">
    <text evidence="1">The sequence shown here is derived from an EMBL/GenBank/DDBJ whole genome shotgun (WGS) entry which is preliminary data.</text>
</comment>
<name>A0ABV3WKF7_9BURK</name>
<organism evidence="1 2">
    <name type="scientific">Paraburkholderia phenoliruptrix</name>
    <dbReference type="NCBI Taxonomy" id="252970"/>
    <lineage>
        <taxon>Bacteria</taxon>
        <taxon>Pseudomonadati</taxon>
        <taxon>Pseudomonadota</taxon>
        <taxon>Betaproteobacteria</taxon>
        <taxon>Burkholderiales</taxon>
        <taxon>Burkholderiaceae</taxon>
        <taxon>Paraburkholderia</taxon>
    </lineage>
</organism>
<dbReference type="EMBL" id="JBFPKE010000017">
    <property type="protein sequence ID" value="MEX3753732.1"/>
    <property type="molecule type" value="Genomic_DNA"/>
</dbReference>
<protein>
    <submittedName>
        <fullName evidence="1">Uncharacterized protein</fullName>
    </submittedName>
</protein>
<evidence type="ECO:0000313" key="2">
    <source>
        <dbReference type="Proteomes" id="UP001558535"/>
    </source>
</evidence>
<keyword evidence="2" id="KW-1185">Reference proteome</keyword>
<dbReference type="RefSeq" id="WP_310111484.1">
    <property type="nucleotide sequence ID" value="NZ_CP168531.1"/>
</dbReference>
<sequence length="168" mass="17569">MWIDALPDAVYPRSRAPVKAVAASRCLHGPTQYAAIELFVPLGARSMYGLIGGQFHTSGGGELVVEVATSSSSERLFADSLASNVDEVRVGLPEEFVPGIWSGVDSARTKLGTITAGNLSIDRAAHGAATSSHAIYSSLVVVMLTIFNHPSNNISDAELIEIISAATS</sequence>
<accession>A0ABV3WKF7</accession>
<gene>
    <name evidence="1" type="ORF">AB3X84_27435</name>
</gene>
<dbReference type="Proteomes" id="UP001558535">
    <property type="component" value="Unassembled WGS sequence"/>
</dbReference>